<organism evidence="1 2">
    <name type="scientific">Sphaerodactylus townsendi</name>
    <dbReference type="NCBI Taxonomy" id="933632"/>
    <lineage>
        <taxon>Eukaryota</taxon>
        <taxon>Metazoa</taxon>
        <taxon>Chordata</taxon>
        <taxon>Craniata</taxon>
        <taxon>Vertebrata</taxon>
        <taxon>Euteleostomi</taxon>
        <taxon>Lepidosauria</taxon>
        <taxon>Squamata</taxon>
        <taxon>Bifurcata</taxon>
        <taxon>Gekkota</taxon>
        <taxon>Sphaerodactylidae</taxon>
        <taxon>Sphaerodactylus</taxon>
    </lineage>
</organism>
<accession>A0ACB8FRS8</accession>
<dbReference type="EMBL" id="CM037619">
    <property type="protein sequence ID" value="KAH8008059.1"/>
    <property type="molecule type" value="Genomic_DNA"/>
</dbReference>
<evidence type="ECO:0000313" key="2">
    <source>
        <dbReference type="Proteomes" id="UP000827872"/>
    </source>
</evidence>
<reference evidence="1" key="1">
    <citation type="submission" date="2021-08" db="EMBL/GenBank/DDBJ databases">
        <title>The first chromosome-level gecko genome reveals the dynamic sex chromosomes of Neotropical dwarf geckos (Sphaerodactylidae: Sphaerodactylus).</title>
        <authorList>
            <person name="Pinto B.J."/>
            <person name="Keating S.E."/>
            <person name="Gamble T."/>
        </authorList>
    </citation>
    <scope>NUCLEOTIDE SEQUENCE</scope>
    <source>
        <strain evidence="1">TG3544</strain>
    </source>
</reference>
<name>A0ACB8FRS8_9SAUR</name>
<comment type="caution">
    <text evidence="1">The sequence shown here is derived from an EMBL/GenBank/DDBJ whole genome shotgun (WGS) entry which is preliminary data.</text>
</comment>
<gene>
    <name evidence="1" type="ORF">K3G42_027690</name>
</gene>
<protein>
    <submittedName>
        <fullName evidence="1">Uncharacterized protein</fullName>
    </submittedName>
</protein>
<evidence type="ECO:0000313" key="1">
    <source>
        <dbReference type="EMBL" id="KAH8008059.1"/>
    </source>
</evidence>
<proteinExistence type="predicted"/>
<dbReference type="Proteomes" id="UP000827872">
    <property type="component" value="Linkage Group LG06"/>
</dbReference>
<sequence>MNKMMGLVQRIQSIFLQVHHPGDVGISEKGGGITYLGTKMVGVLLPLEFMLASWLGHARSPEAALTILHLGLPILGDLGGGVWADIMPLHLPFKAAISSTGTDLCHLGIS</sequence>
<keyword evidence="2" id="KW-1185">Reference proteome</keyword>